<keyword evidence="1" id="KW-1133">Transmembrane helix</keyword>
<dbReference type="Proteomes" id="UP000829354">
    <property type="component" value="Chromosome X"/>
</dbReference>
<evidence type="ECO:0000313" key="2">
    <source>
        <dbReference type="EMBL" id="UMM43241.1"/>
    </source>
</evidence>
<proteinExistence type="predicted"/>
<evidence type="ECO:0000256" key="1">
    <source>
        <dbReference type="SAM" id="Phobius"/>
    </source>
</evidence>
<keyword evidence="1" id="KW-0812">Transmembrane</keyword>
<dbReference type="PANTHER" id="PTHR22941">
    <property type="entry name" value="SERPENTINE RECEPTOR"/>
    <property type="match status" value="1"/>
</dbReference>
<sequence>MGMTPVVIPAMPLGYTVGLFRGFLNCHQMLTLSLICMTTSASTTVEIFFWRWQNIILPSSSLKLRTITYYGIWLFALSLLFSSLALIHIHLDSDQMLLRFKLKETYSCADFLFQQPGVYICEASRYMWVVIYGVISCSVGGFFLVLFVYQSLHAINQMASNRSVHARNVHKKLIYLLCAQMMFPMGAYAIGGTTIVISLSMQLVWMQQAFNFAILIFSNYGFAASLCLIICNEPYLRHTRKLCSCDMKSRKKNSAIVRVIDRSVVLT</sequence>
<dbReference type="AlphaFoldDB" id="A0AAE9FI48"/>
<name>A0AAE9FI48_CAEBR</name>
<feature type="transmembrane region" description="Helical" evidence="1">
    <location>
        <begin position="209"/>
        <end position="231"/>
    </location>
</feature>
<dbReference type="InterPro" id="IPR053220">
    <property type="entry name" value="Nematode_rcpt-like_serp_H"/>
</dbReference>
<dbReference type="Pfam" id="PF10318">
    <property type="entry name" value="7TM_GPCR_Srh"/>
    <property type="match status" value="1"/>
</dbReference>
<dbReference type="SUPFAM" id="SSF81321">
    <property type="entry name" value="Family A G protein-coupled receptor-like"/>
    <property type="match status" value="1"/>
</dbReference>
<feature type="transmembrane region" description="Helical" evidence="1">
    <location>
        <begin position="173"/>
        <end position="197"/>
    </location>
</feature>
<accession>A0AAE9FI48</accession>
<organism evidence="2 3">
    <name type="scientific">Caenorhabditis briggsae</name>
    <dbReference type="NCBI Taxonomy" id="6238"/>
    <lineage>
        <taxon>Eukaryota</taxon>
        <taxon>Metazoa</taxon>
        <taxon>Ecdysozoa</taxon>
        <taxon>Nematoda</taxon>
        <taxon>Chromadorea</taxon>
        <taxon>Rhabditida</taxon>
        <taxon>Rhabditina</taxon>
        <taxon>Rhabditomorpha</taxon>
        <taxon>Rhabditoidea</taxon>
        <taxon>Rhabditidae</taxon>
        <taxon>Peloderinae</taxon>
        <taxon>Caenorhabditis</taxon>
    </lineage>
</organism>
<feature type="transmembrane region" description="Helical" evidence="1">
    <location>
        <begin position="126"/>
        <end position="152"/>
    </location>
</feature>
<protein>
    <recommendedName>
        <fullName evidence="4">G protein-coupled receptor</fullName>
    </recommendedName>
</protein>
<dbReference type="EMBL" id="CP092625">
    <property type="protein sequence ID" value="UMM43241.1"/>
    <property type="molecule type" value="Genomic_DNA"/>
</dbReference>
<dbReference type="InterPro" id="IPR019422">
    <property type="entry name" value="7TM_GPCR_serpentine_rcpt_Srh"/>
</dbReference>
<gene>
    <name evidence="2" type="ORF">L5515_018814</name>
</gene>
<evidence type="ECO:0000313" key="3">
    <source>
        <dbReference type="Proteomes" id="UP000829354"/>
    </source>
</evidence>
<evidence type="ECO:0008006" key="4">
    <source>
        <dbReference type="Google" id="ProtNLM"/>
    </source>
</evidence>
<feature type="transmembrane region" description="Helical" evidence="1">
    <location>
        <begin position="70"/>
        <end position="91"/>
    </location>
</feature>
<keyword evidence="3" id="KW-1185">Reference proteome</keyword>
<keyword evidence="1" id="KW-0472">Membrane</keyword>
<reference evidence="2 3" key="1">
    <citation type="submission" date="2022-04" db="EMBL/GenBank/DDBJ databases">
        <title>Chromosome-level reference genomes for two strains of Caenorhabditis briggsae: an improved platform for comparative genomics.</title>
        <authorList>
            <person name="Stevens L."/>
            <person name="Andersen E."/>
        </authorList>
    </citation>
    <scope>NUCLEOTIDE SEQUENCE [LARGE SCALE GENOMIC DNA]</scope>
    <source>
        <strain evidence="2">VX34</strain>
        <tissue evidence="2">Whole-organism</tissue>
    </source>
</reference>
<dbReference type="PANTHER" id="PTHR22941:SF300">
    <property type="entry name" value="SERPENTINE RECEPTOR, CLASS H"/>
    <property type="match status" value="1"/>
</dbReference>
<feature type="transmembrane region" description="Helical" evidence="1">
    <location>
        <begin position="29"/>
        <end position="49"/>
    </location>
</feature>